<accession>A0A9X4RH63</accession>
<comment type="caution">
    <text evidence="3">The sequence shown here is derived from an EMBL/GenBank/DDBJ whole genome shotgun (WGS) entry which is preliminary data.</text>
</comment>
<feature type="signal peptide" evidence="2">
    <location>
        <begin position="1"/>
        <end position="22"/>
    </location>
</feature>
<dbReference type="RefSeq" id="WP_009625730.1">
    <property type="nucleotide sequence ID" value="NZ_VBTY01000019.1"/>
</dbReference>
<sequence length="110" mass="12166">MKKLLIFALASSSFLISDLSHAAQPQNESYLANKVSVANKDLMVDKTKGTATKSPNTIKYDAFMRAGYAAYNKKDYKTALTNFKSALELRPNNVYAVKAIQNTEKRLAGK</sequence>
<dbReference type="InterPro" id="IPR019734">
    <property type="entry name" value="TPR_rpt"/>
</dbReference>
<dbReference type="EMBL" id="VBTY01000019">
    <property type="protein sequence ID" value="MDG3493680.1"/>
    <property type="molecule type" value="Genomic_DNA"/>
</dbReference>
<keyword evidence="2" id="KW-0732">Signal</keyword>
<dbReference type="PROSITE" id="PS50005">
    <property type="entry name" value="TPR"/>
    <property type="match status" value="1"/>
</dbReference>
<organism evidence="3 4">
    <name type="scientific">Pseudanabaena catenata USMAC16</name>
    <dbReference type="NCBI Taxonomy" id="1855837"/>
    <lineage>
        <taxon>Bacteria</taxon>
        <taxon>Bacillati</taxon>
        <taxon>Cyanobacteriota</taxon>
        <taxon>Cyanophyceae</taxon>
        <taxon>Pseudanabaenales</taxon>
        <taxon>Pseudanabaenaceae</taxon>
        <taxon>Pseudanabaena</taxon>
    </lineage>
</organism>
<proteinExistence type="predicted"/>
<dbReference type="AlphaFoldDB" id="A0A9X4RH63"/>
<evidence type="ECO:0000256" key="1">
    <source>
        <dbReference type="PROSITE-ProRule" id="PRU00339"/>
    </source>
</evidence>
<evidence type="ECO:0000313" key="3">
    <source>
        <dbReference type="EMBL" id="MDG3493680.1"/>
    </source>
</evidence>
<evidence type="ECO:0000313" key="4">
    <source>
        <dbReference type="Proteomes" id="UP001152872"/>
    </source>
</evidence>
<dbReference type="InterPro" id="IPR011990">
    <property type="entry name" value="TPR-like_helical_dom_sf"/>
</dbReference>
<gene>
    <name evidence="3" type="ORF">FEV09_03835</name>
</gene>
<keyword evidence="4" id="KW-1185">Reference proteome</keyword>
<feature type="chain" id="PRO_5040739435" evidence="2">
    <location>
        <begin position="23"/>
        <end position="110"/>
    </location>
</feature>
<name>A0A9X4RH63_9CYAN</name>
<protein>
    <submittedName>
        <fullName evidence="3">Tetratricopeptide repeat protein</fullName>
    </submittedName>
</protein>
<dbReference type="SUPFAM" id="SSF48452">
    <property type="entry name" value="TPR-like"/>
    <property type="match status" value="1"/>
</dbReference>
<keyword evidence="1" id="KW-0802">TPR repeat</keyword>
<feature type="repeat" description="TPR" evidence="1">
    <location>
        <begin position="60"/>
        <end position="93"/>
    </location>
</feature>
<dbReference type="Gene3D" id="1.25.40.10">
    <property type="entry name" value="Tetratricopeptide repeat domain"/>
    <property type="match status" value="1"/>
</dbReference>
<reference evidence="3" key="1">
    <citation type="submission" date="2019-05" db="EMBL/GenBank/DDBJ databases">
        <title>Whole genome sequencing of Pseudanabaena catenata USMAC16.</title>
        <authorList>
            <person name="Khan Z."/>
            <person name="Omar W.M."/>
            <person name="Convey P."/>
            <person name="Merican F."/>
            <person name="Najimudin N."/>
        </authorList>
    </citation>
    <scope>NUCLEOTIDE SEQUENCE</scope>
    <source>
        <strain evidence="3">USMAC16</strain>
    </source>
</reference>
<evidence type="ECO:0000256" key="2">
    <source>
        <dbReference type="SAM" id="SignalP"/>
    </source>
</evidence>
<dbReference type="SMART" id="SM00028">
    <property type="entry name" value="TPR"/>
    <property type="match status" value="1"/>
</dbReference>
<dbReference type="Proteomes" id="UP001152872">
    <property type="component" value="Unassembled WGS sequence"/>
</dbReference>